<evidence type="ECO:0000313" key="3">
    <source>
        <dbReference type="Proteomes" id="UP000276417"/>
    </source>
</evidence>
<dbReference type="InterPro" id="IPR041657">
    <property type="entry name" value="HTH_17"/>
</dbReference>
<dbReference type="Pfam" id="PF12728">
    <property type="entry name" value="HTH_17"/>
    <property type="match status" value="1"/>
</dbReference>
<dbReference type="EMBL" id="CP034183">
    <property type="protein sequence ID" value="AZI43216.1"/>
    <property type="molecule type" value="Genomic_DNA"/>
</dbReference>
<keyword evidence="2" id="KW-0238">DNA-binding</keyword>
<dbReference type="Proteomes" id="UP000276417">
    <property type="component" value="Chromosome 1"/>
</dbReference>
<evidence type="ECO:0000259" key="1">
    <source>
        <dbReference type="Pfam" id="PF12728"/>
    </source>
</evidence>
<dbReference type="GO" id="GO:0003677">
    <property type="term" value="F:DNA binding"/>
    <property type="evidence" value="ECO:0007669"/>
    <property type="project" value="UniProtKB-KW"/>
</dbReference>
<dbReference type="KEGG" id="dph:EHF33_11075"/>
<evidence type="ECO:0000313" key="2">
    <source>
        <dbReference type="EMBL" id="AZI43216.1"/>
    </source>
</evidence>
<feature type="domain" description="Helix-turn-helix" evidence="1">
    <location>
        <begin position="34"/>
        <end position="92"/>
    </location>
</feature>
<reference evidence="2 3" key="1">
    <citation type="submission" date="2018-11" db="EMBL/GenBank/DDBJ databases">
        <title>Deinococcus shelandsis sp. nov., isolated from South Shetland Islands soil of Antarctica.</title>
        <authorList>
            <person name="Tian J."/>
        </authorList>
    </citation>
    <scope>NUCLEOTIDE SEQUENCE [LARGE SCALE GENOMIC DNA]</scope>
    <source>
        <strain evidence="2 3">S14-83T</strain>
    </source>
</reference>
<organism evidence="2 3">
    <name type="scientific">Deinococcus psychrotolerans</name>
    <dbReference type="NCBI Taxonomy" id="2489213"/>
    <lineage>
        <taxon>Bacteria</taxon>
        <taxon>Thermotogati</taxon>
        <taxon>Deinococcota</taxon>
        <taxon>Deinococci</taxon>
        <taxon>Deinococcales</taxon>
        <taxon>Deinococcaceae</taxon>
        <taxon>Deinococcus</taxon>
    </lineage>
</organism>
<protein>
    <submittedName>
        <fullName evidence="2">DNA-binding protein</fullName>
    </submittedName>
</protein>
<dbReference type="AlphaFoldDB" id="A0A3G8YPV7"/>
<name>A0A3G8YPV7_9DEIO</name>
<gene>
    <name evidence="2" type="ORF">EHF33_11075</name>
</gene>
<keyword evidence="3" id="KW-1185">Reference proteome</keyword>
<sequence>MSVQTVNTLSFNVETKPPLPTADQYPVSLISNELLSTAQVAKYLGVSARTVRRLIRREILQSRTIVPSGDCASRRATYRVDFDDLMLYISRCMFRPSAVNAAAPQS</sequence>
<proteinExistence type="predicted"/>
<accession>A0A3G8YPV7</accession>